<dbReference type="Proteomes" id="UP000235682">
    <property type="component" value="Unassembled WGS sequence"/>
</dbReference>
<dbReference type="Gene3D" id="1.10.10.10">
    <property type="entry name" value="Winged helix-like DNA-binding domain superfamily/Winged helix DNA-binding domain"/>
    <property type="match status" value="1"/>
</dbReference>
<comment type="similarity">
    <text evidence="1">Belongs to the BlaI transcriptional regulatory family.</text>
</comment>
<evidence type="ECO:0000256" key="2">
    <source>
        <dbReference type="ARBA" id="ARBA00023015"/>
    </source>
</evidence>
<organism evidence="5 6">
    <name type="scientific">Dolosicoccus paucivorans</name>
    <dbReference type="NCBI Taxonomy" id="84521"/>
    <lineage>
        <taxon>Bacteria</taxon>
        <taxon>Bacillati</taxon>
        <taxon>Bacillota</taxon>
        <taxon>Bacilli</taxon>
        <taxon>Lactobacillales</taxon>
        <taxon>Aerococcaceae</taxon>
        <taxon>Dolosicoccus</taxon>
    </lineage>
</organism>
<dbReference type="InterPro" id="IPR036390">
    <property type="entry name" value="WH_DNA-bd_sf"/>
</dbReference>
<dbReference type="OrthoDB" id="1849040at2"/>
<keyword evidence="6" id="KW-1185">Reference proteome</keyword>
<dbReference type="InterPro" id="IPR036388">
    <property type="entry name" value="WH-like_DNA-bd_sf"/>
</dbReference>
<name>A0A1G8IK44_9LACT</name>
<dbReference type="AlphaFoldDB" id="A0A1G8IK44"/>
<evidence type="ECO:0000256" key="3">
    <source>
        <dbReference type="ARBA" id="ARBA00023125"/>
    </source>
</evidence>
<comment type="caution">
    <text evidence="5">The sequence shown here is derived from an EMBL/GenBank/DDBJ whole genome shotgun (WGS) entry which is preliminary data.</text>
</comment>
<dbReference type="STRING" id="84521.SAMN04487994_100150"/>
<dbReference type="EMBL" id="PNHE01000007">
    <property type="protein sequence ID" value="PMC58710.1"/>
    <property type="molecule type" value="Genomic_DNA"/>
</dbReference>
<dbReference type="GO" id="GO:0003677">
    <property type="term" value="F:DNA binding"/>
    <property type="evidence" value="ECO:0007669"/>
    <property type="project" value="UniProtKB-KW"/>
</dbReference>
<keyword evidence="3" id="KW-0238">DNA-binding</keyword>
<dbReference type="RefSeq" id="WP_092083738.1">
    <property type="nucleotide sequence ID" value="NZ_FNEL01000001.1"/>
</dbReference>
<protein>
    <submittedName>
        <fullName evidence="5">BlaI/MecI/CopY family transcriptional regulator</fullName>
    </submittedName>
</protein>
<evidence type="ECO:0000313" key="5">
    <source>
        <dbReference type="EMBL" id="PMC58710.1"/>
    </source>
</evidence>
<dbReference type="SUPFAM" id="SSF46785">
    <property type="entry name" value="Winged helix' DNA-binding domain"/>
    <property type="match status" value="1"/>
</dbReference>
<dbReference type="Pfam" id="PF03965">
    <property type="entry name" value="Penicillinase_R"/>
    <property type="match status" value="1"/>
</dbReference>
<dbReference type="GO" id="GO:0045892">
    <property type="term" value="P:negative regulation of DNA-templated transcription"/>
    <property type="evidence" value="ECO:0007669"/>
    <property type="project" value="InterPro"/>
</dbReference>
<proteinExistence type="inferred from homology"/>
<gene>
    <name evidence="5" type="ORF">CJ205_02695</name>
</gene>
<keyword evidence="2" id="KW-0805">Transcription regulation</keyword>
<dbReference type="PIRSF" id="PIRSF019455">
    <property type="entry name" value="CopR_AtkY"/>
    <property type="match status" value="1"/>
</dbReference>
<evidence type="ECO:0000256" key="4">
    <source>
        <dbReference type="ARBA" id="ARBA00023163"/>
    </source>
</evidence>
<evidence type="ECO:0000313" key="6">
    <source>
        <dbReference type="Proteomes" id="UP000235682"/>
    </source>
</evidence>
<dbReference type="InterPro" id="IPR005650">
    <property type="entry name" value="BlaI_family"/>
</dbReference>
<keyword evidence="4" id="KW-0804">Transcription</keyword>
<reference evidence="5 6" key="1">
    <citation type="submission" date="2017-09" db="EMBL/GenBank/DDBJ databases">
        <title>Bacterial strain isolated from the female urinary microbiota.</title>
        <authorList>
            <person name="Thomas-White K."/>
            <person name="Kumar N."/>
            <person name="Forster S."/>
            <person name="Putonti C."/>
            <person name="Lawley T."/>
            <person name="Wolfe A.J."/>
        </authorList>
    </citation>
    <scope>NUCLEOTIDE SEQUENCE [LARGE SCALE GENOMIC DNA]</scope>
    <source>
        <strain evidence="5 6">UMB0852</strain>
    </source>
</reference>
<sequence>MSQIQSIALDITPSEWLIMRTVWAHPFCTSREIIDTVLNLTSWKEGTIKSLISRLEKKELLIKDTTQRPYTFNAAISEQDALNATLDHLIQRTCHKKHVSLLSHLMDMMSLSKDDIQILTDQLKQQKLNAPDEVLCTCPEGQCTCHLN</sequence>
<accession>A0A1G8IK44</accession>
<evidence type="ECO:0000256" key="1">
    <source>
        <dbReference type="ARBA" id="ARBA00011046"/>
    </source>
</evidence>